<accession>H1YEM8</accession>
<dbReference type="Proteomes" id="UP000002774">
    <property type="component" value="Chromosome"/>
</dbReference>
<dbReference type="Pfam" id="PF14106">
    <property type="entry name" value="DUF4279"/>
    <property type="match status" value="1"/>
</dbReference>
<dbReference type="AlphaFoldDB" id="H1YEM8"/>
<dbReference type="STRING" id="714943.Mucpa_6739"/>
<organism evidence="1 2">
    <name type="scientific">Mucilaginibacter paludis DSM 18603</name>
    <dbReference type="NCBI Taxonomy" id="714943"/>
    <lineage>
        <taxon>Bacteria</taxon>
        <taxon>Pseudomonadati</taxon>
        <taxon>Bacteroidota</taxon>
        <taxon>Sphingobacteriia</taxon>
        <taxon>Sphingobacteriales</taxon>
        <taxon>Sphingobacteriaceae</taxon>
        <taxon>Mucilaginibacter</taxon>
    </lineage>
</organism>
<gene>
    <name evidence="1" type="ORF">Mucpa_6739</name>
</gene>
<reference evidence="1" key="1">
    <citation type="submission" date="2011-09" db="EMBL/GenBank/DDBJ databases">
        <title>The permanent draft genome of Mucilaginibacter paludis DSM 18603.</title>
        <authorList>
            <consortium name="US DOE Joint Genome Institute (JGI-PGF)"/>
            <person name="Lucas S."/>
            <person name="Han J."/>
            <person name="Lapidus A."/>
            <person name="Bruce D."/>
            <person name="Goodwin L."/>
            <person name="Pitluck S."/>
            <person name="Peters L."/>
            <person name="Kyrpides N."/>
            <person name="Mavromatis K."/>
            <person name="Ivanova N."/>
            <person name="Mikhailova N."/>
            <person name="Held B."/>
            <person name="Detter J.C."/>
            <person name="Tapia R."/>
            <person name="Han C."/>
            <person name="Land M."/>
            <person name="Hauser L."/>
            <person name="Markowitz V."/>
            <person name="Cheng J.-F."/>
            <person name="Hugenholtz P."/>
            <person name="Woyke T."/>
            <person name="Wu D."/>
            <person name="Tindall B."/>
            <person name="Brambilla E."/>
            <person name="Klenk H.-P."/>
            <person name="Eisen J.A."/>
        </authorList>
    </citation>
    <scope>NUCLEOTIDE SEQUENCE [LARGE SCALE GENOMIC DNA]</scope>
    <source>
        <strain evidence="1">DSM 18603</strain>
    </source>
</reference>
<evidence type="ECO:0008006" key="3">
    <source>
        <dbReference type="Google" id="ProtNLM"/>
    </source>
</evidence>
<dbReference type="InterPro" id="IPR025459">
    <property type="entry name" value="DUF4279"/>
</dbReference>
<keyword evidence="2" id="KW-1185">Reference proteome</keyword>
<dbReference type="HOGENOM" id="CLU_1729325_0_0_10"/>
<protein>
    <recommendedName>
        <fullName evidence="3">DUF4279 domain-containing protein</fullName>
    </recommendedName>
</protein>
<dbReference type="RefSeq" id="WP_008512772.1">
    <property type="nucleotide sequence ID" value="NZ_CM001403.1"/>
</dbReference>
<proteinExistence type="predicted"/>
<sequence>MYKKENELNRNDEYGCSLLIETDEDHPAIITNLLQVEPSELIVKGSQKYNKNTGEVIAGKFNNRNLWILNVEKQVGSDEVHLNKPIEIMLDLLDKHQSSFLEVLDKYPKNHLLCYAYFYDYNPYFVLSKQLICRLSKYSIGIEFDTYYLVE</sequence>
<evidence type="ECO:0000313" key="2">
    <source>
        <dbReference type="Proteomes" id="UP000002774"/>
    </source>
</evidence>
<dbReference type="eggNOG" id="ENOG502ZKC1">
    <property type="taxonomic scope" value="Bacteria"/>
</dbReference>
<name>H1YEM8_9SPHI</name>
<dbReference type="EMBL" id="CM001403">
    <property type="protein sequence ID" value="EHQ30788.1"/>
    <property type="molecule type" value="Genomic_DNA"/>
</dbReference>
<evidence type="ECO:0000313" key="1">
    <source>
        <dbReference type="EMBL" id="EHQ30788.1"/>
    </source>
</evidence>